<gene>
    <name evidence="2" type="ORF">AVDCRST_MAG38-1154</name>
</gene>
<protein>
    <submittedName>
        <fullName evidence="2">Uncharacterized protein</fullName>
    </submittedName>
</protein>
<accession>A0A6J4RF15</accession>
<feature type="compositionally biased region" description="Gly residues" evidence="1">
    <location>
        <begin position="28"/>
        <end position="39"/>
    </location>
</feature>
<feature type="region of interest" description="Disordered" evidence="1">
    <location>
        <begin position="1"/>
        <end position="152"/>
    </location>
</feature>
<dbReference type="EMBL" id="CADCVJ010000074">
    <property type="protein sequence ID" value="CAA9469346.1"/>
    <property type="molecule type" value="Genomic_DNA"/>
</dbReference>
<name>A0A6J4RF15_9ACTN</name>
<organism evidence="2">
    <name type="scientific">uncultured Solirubrobacteraceae bacterium</name>
    <dbReference type="NCBI Taxonomy" id="1162706"/>
    <lineage>
        <taxon>Bacteria</taxon>
        <taxon>Bacillati</taxon>
        <taxon>Actinomycetota</taxon>
        <taxon>Thermoleophilia</taxon>
        <taxon>Solirubrobacterales</taxon>
        <taxon>Solirubrobacteraceae</taxon>
        <taxon>environmental samples</taxon>
    </lineage>
</organism>
<feature type="compositionally biased region" description="Low complexity" evidence="1">
    <location>
        <begin position="86"/>
        <end position="95"/>
    </location>
</feature>
<proteinExistence type="predicted"/>
<reference evidence="2" key="1">
    <citation type="submission" date="2020-02" db="EMBL/GenBank/DDBJ databases">
        <authorList>
            <person name="Meier V. D."/>
        </authorList>
    </citation>
    <scope>NUCLEOTIDE SEQUENCE</scope>
    <source>
        <strain evidence="2">AVDCRST_MAG38</strain>
    </source>
</reference>
<feature type="non-terminal residue" evidence="2">
    <location>
        <position position="1"/>
    </location>
</feature>
<feature type="compositionally biased region" description="Low complexity" evidence="1">
    <location>
        <begin position="40"/>
        <end position="50"/>
    </location>
</feature>
<sequence length="152" mass="17074">EQEDHPGSAPRPAARRRGRRIQVPVRQEGGGTPPQGRGNGLRPRQGVPRQPGRRPLRQAHRGARARSPRHLGRPRRGRRPRRGARAPRGLRADAAGGDRARPGHRHADRRPRPGPDRPASPRGAQEEAPQGDQEEHRCPCRRDPLHRRDRAM</sequence>
<feature type="compositionally biased region" description="Basic and acidic residues" evidence="1">
    <location>
        <begin position="133"/>
        <end position="143"/>
    </location>
</feature>
<evidence type="ECO:0000313" key="2">
    <source>
        <dbReference type="EMBL" id="CAA9469346.1"/>
    </source>
</evidence>
<evidence type="ECO:0000256" key="1">
    <source>
        <dbReference type="SAM" id="MobiDB-lite"/>
    </source>
</evidence>
<feature type="non-terminal residue" evidence="2">
    <location>
        <position position="152"/>
    </location>
</feature>
<feature type="compositionally biased region" description="Basic residues" evidence="1">
    <location>
        <begin position="51"/>
        <end position="85"/>
    </location>
</feature>
<dbReference type="AlphaFoldDB" id="A0A6J4RF15"/>